<dbReference type="InterPro" id="IPR016867">
    <property type="entry name" value="GcvR"/>
</dbReference>
<gene>
    <name evidence="2" type="ORF">A2Z86_01975</name>
</gene>
<feature type="domain" description="ACT" evidence="1">
    <location>
        <begin position="95"/>
        <end position="177"/>
    </location>
</feature>
<proteinExistence type="predicted"/>
<comment type="caution">
    <text evidence="2">The sequence shown here is derived from an EMBL/GenBank/DDBJ whole genome shotgun (WGS) entry which is preliminary data.</text>
</comment>
<dbReference type="GO" id="GO:0006355">
    <property type="term" value="P:regulation of DNA-templated transcription"/>
    <property type="evidence" value="ECO:0007669"/>
    <property type="project" value="InterPro"/>
</dbReference>
<organism evidence="2 3">
    <name type="scientific">Candidatus Glassbacteria bacterium GWA2_58_10</name>
    <dbReference type="NCBI Taxonomy" id="1817865"/>
    <lineage>
        <taxon>Bacteria</taxon>
        <taxon>Candidatus Glassiibacteriota</taxon>
    </lineage>
</organism>
<dbReference type="Gene3D" id="3.30.70.260">
    <property type="match status" value="2"/>
</dbReference>
<dbReference type="CDD" id="cd04869">
    <property type="entry name" value="ACT_GcvR_2"/>
    <property type="match status" value="1"/>
</dbReference>
<dbReference type="InterPro" id="IPR050990">
    <property type="entry name" value="UPF0237/GcvR_regulator"/>
</dbReference>
<protein>
    <recommendedName>
        <fullName evidence="1">ACT domain-containing protein</fullName>
    </recommendedName>
</protein>
<dbReference type="AlphaFoldDB" id="A0A1F5YFU6"/>
<dbReference type="Pfam" id="PF01842">
    <property type="entry name" value="ACT"/>
    <property type="match status" value="1"/>
</dbReference>
<dbReference type="EMBL" id="MFIV01000049">
    <property type="protein sequence ID" value="OGF99013.1"/>
    <property type="molecule type" value="Genomic_DNA"/>
</dbReference>
<evidence type="ECO:0000259" key="1">
    <source>
        <dbReference type="PROSITE" id="PS51671"/>
    </source>
</evidence>
<dbReference type="SUPFAM" id="SSF55021">
    <property type="entry name" value="ACT-like"/>
    <property type="match status" value="2"/>
</dbReference>
<name>A0A1F5YFU6_9BACT</name>
<sequence length="177" mass="19140">MAEYLVLSGIGPDKPGIARAISGEAYKAGCSIEDSRMAVLGGEFAILVLIGGERQAVELFAGKLKQLESETGLTLSMRYTKARPEFKVEKGVPYHLVVVGMDRTGIVFQVTELLSRHGINIGSLETEASHAPVTGTPMFRMTIAMEVPAEVPLRKVREGLAGLCDQLNMDFFLEARG</sequence>
<evidence type="ECO:0000313" key="2">
    <source>
        <dbReference type="EMBL" id="OGF99013.1"/>
    </source>
</evidence>
<dbReference type="Pfam" id="PF13740">
    <property type="entry name" value="ACT_6"/>
    <property type="match status" value="1"/>
</dbReference>
<dbReference type="PROSITE" id="PS51671">
    <property type="entry name" value="ACT"/>
    <property type="match status" value="1"/>
</dbReference>
<dbReference type="Proteomes" id="UP000176992">
    <property type="component" value="Unassembled WGS sequence"/>
</dbReference>
<dbReference type="PIRSF" id="PIRSF028103">
    <property type="entry name" value="GcvR"/>
    <property type="match status" value="1"/>
</dbReference>
<dbReference type="InterPro" id="IPR002912">
    <property type="entry name" value="ACT_dom"/>
</dbReference>
<accession>A0A1F5YFU6</accession>
<dbReference type="PANTHER" id="PTHR34875">
    <property type="entry name" value="UPF0237 PROTEIN MJ1558"/>
    <property type="match status" value="1"/>
</dbReference>
<dbReference type="PANTHER" id="PTHR34875:SF6">
    <property type="entry name" value="UPF0237 PROTEIN MJ1558"/>
    <property type="match status" value="1"/>
</dbReference>
<dbReference type="InterPro" id="IPR045865">
    <property type="entry name" value="ACT-like_dom_sf"/>
</dbReference>
<evidence type="ECO:0000313" key="3">
    <source>
        <dbReference type="Proteomes" id="UP000176992"/>
    </source>
</evidence>
<reference evidence="2 3" key="1">
    <citation type="journal article" date="2016" name="Nat. Commun.">
        <title>Thousands of microbial genomes shed light on interconnected biogeochemical processes in an aquifer system.</title>
        <authorList>
            <person name="Anantharaman K."/>
            <person name="Brown C.T."/>
            <person name="Hug L.A."/>
            <person name="Sharon I."/>
            <person name="Castelle C.J."/>
            <person name="Probst A.J."/>
            <person name="Thomas B.C."/>
            <person name="Singh A."/>
            <person name="Wilkins M.J."/>
            <person name="Karaoz U."/>
            <person name="Brodie E.L."/>
            <person name="Williams K.H."/>
            <person name="Hubbard S.S."/>
            <person name="Banfield J.F."/>
        </authorList>
    </citation>
    <scope>NUCLEOTIDE SEQUENCE [LARGE SCALE GENOMIC DNA]</scope>
</reference>